<comment type="caution">
    <text evidence="6">The sequence shown here is derived from an EMBL/GenBank/DDBJ whole genome shotgun (WGS) entry which is preliminary data.</text>
</comment>
<protein>
    <recommendedName>
        <fullName evidence="5">Sec39 domain-containing protein</fullName>
    </recommendedName>
</protein>
<dbReference type="EMBL" id="JBBHLL010000163">
    <property type="protein sequence ID" value="KAK7811903.1"/>
    <property type="molecule type" value="Genomic_DNA"/>
</dbReference>
<evidence type="ECO:0000313" key="7">
    <source>
        <dbReference type="Proteomes" id="UP001488838"/>
    </source>
</evidence>
<dbReference type="InterPro" id="IPR013244">
    <property type="entry name" value="Sec39_domain"/>
</dbReference>
<keyword evidence="3" id="KW-0256">Endoplasmic reticulum</keyword>
<evidence type="ECO:0000259" key="5">
    <source>
        <dbReference type="Pfam" id="PF08314"/>
    </source>
</evidence>
<dbReference type="Proteomes" id="UP001488838">
    <property type="component" value="Unassembled WGS sequence"/>
</dbReference>
<gene>
    <name evidence="6" type="ORF">U0070_001956</name>
</gene>
<keyword evidence="2" id="KW-0813">Transport</keyword>
<dbReference type="GO" id="GO:0015031">
    <property type="term" value="P:protein transport"/>
    <property type="evidence" value="ECO:0007669"/>
    <property type="project" value="UniProtKB-KW"/>
</dbReference>
<name>A0AAW0ICP4_MYOGA</name>
<dbReference type="PANTHER" id="PTHR15922:SF2">
    <property type="entry name" value="NBAS SUBUNIT OF NRZ TETHERING COMPLEX"/>
    <property type="match status" value="1"/>
</dbReference>
<dbReference type="GO" id="GO:0000149">
    <property type="term" value="F:SNARE binding"/>
    <property type="evidence" value="ECO:0007669"/>
    <property type="project" value="TreeGrafter"/>
</dbReference>
<accession>A0AAW0ICP4</accession>
<evidence type="ECO:0000256" key="4">
    <source>
        <dbReference type="ARBA" id="ARBA00022927"/>
    </source>
</evidence>
<proteinExistence type="predicted"/>
<dbReference type="GO" id="GO:0070939">
    <property type="term" value="C:Dsl1/NZR complex"/>
    <property type="evidence" value="ECO:0007669"/>
    <property type="project" value="TreeGrafter"/>
</dbReference>
<keyword evidence="7" id="KW-1185">Reference proteome</keyword>
<feature type="non-terminal residue" evidence="6">
    <location>
        <position position="535"/>
    </location>
</feature>
<keyword evidence="4" id="KW-0653">Protein transport</keyword>
<evidence type="ECO:0000256" key="3">
    <source>
        <dbReference type="ARBA" id="ARBA00022824"/>
    </source>
</evidence>
<comment type="subcellular location">
    <subcellularLocation>
        <location evidence="1">Endoplasmic reticulum</location>
    </subcellularLocation>
</comment>
<reference evidence="6 7" key="1">
    <citation type="journal article" date="2023" name="bioRxiv">
        <title>Conserved and derived expression patterns and positive selection on dental genes reveal complex evolutionary context of ever-growing rodent molars.</title>
        <authorList>
            <person name="Calamari Z.T."/>
            <person name="Song A."/>
            <person name="Cohen E."/>
            <person name="Akter M."/>
            <person name="Roy R.D."/>
            <person name="Hallikas O."/>
            <person name="Christensen M.M."/>
            <person name="Li P."/>
            <person name="Marangoni P."/>
            <person name="Jernvall J."/>
            <person name="Klein O.D."/>
        </authorList>
    </citation>
    <scope>NUCLEOTIDE SEQUENCE [LARGE SCALE GENOMIC DNA]</scope>
    <source>
        <strain evidence="6">V071</strain>
    </source>
</reference>
<dbReference type="AlphaFoldDB" id="A0AAW0ICP4"/>
<dbReference type="PANTHER" id="PTHR15922">
    <property type="entry name" value="NEUROBLASTOMA-AMPLIFIED SEQUENCE"/>
    <property type="match status" value="1"/>
</dbReference>
<dbReference type="GO" id="GO:0006890">
    <property type="term" value="P:retrograde vesicle-mediated transport, Golgi to endoplasmic reticulum"/>
    <property type="evidence" value="ECO:0007669"/>
    <property type="project" value="InterPro"/>
</dbReference>
<sequence length="535" mass="60296">MPQLTVEKAVDWYRSRAEEIEHHAGQVDCSLSLIRLGVERHIPGLLALCDDLVTLETLVYEAGCDFTLTLKDLQQKKDFEKLRLLMERCSEDNYVTSAYQWMVPFLHRCEKQSPGAANELLKEYLVTLAKEDLKFPLKIFQHSKPDQKFIPDQDQLMAIALECIYNCERSDQLSLCYDILECLPQRGCGVSELLKKHGLEKPVSFVKNMQSSSEEARSLMVRLTRHIGRKQPPVGESQWRVLLQDMLTMQQHVYTCLDASACYEIFTESLLCSNRLENIHLAGQMMHCSASSADLPAGAAHKGRPQFRVEYGRSIDLVLAASREYFNSSTNLTDSCMDLARCCLQLITDRPAAIQEELDLIEALGYLEEFGVKILPLQVRLCSDRISLIKECVLQSPTCYKQSAKLLGLAELLRVAGEDSEERRGQVLILLVEQALHVQDYKAASMYCQDLMAAGYSESWAVCSQLGQSEGFQDLATRQELMAFALTHCPPSNIELLLAASSSLQTEILYQRVNFQIHPEGENISVSPLAGKVLQ</sequence>
<feature type="domain" description="Sec39" evidence="5">
    <location>
        <begin position="209"/>
        <end position="509"/>
    </location>
</feature>
<organism evidence="6 7">
    <name type="scientific">Myodes glareolus</name>
    <name type="common">Bank vole</name>
    <name type="synonym">Clethrionomys glareolus</name>
    <dbReference type="NCBI Taxonomy" id="447135"/>
    <lineage>
        <taxon>Eukaryota</taxon>
        <taxon>Metazoa</taxon>
        <taxon>Chordata</taxon>
        <taxon>Craniata</taxon>
        <taxon>Vertebrata</taxon>
        <taxon>Euteleostomi</taxon>
        <taxon>Mammalia</taxon>
        <taxon>Eutheria</taxon>
        <taxon>Euarchontoglires</taxon>
        <taxon>Glires</taxon>
        <taxon>Rodentia</taxon>
        <taxon>Myomorpha</taxon>
        <taxon>Muroidea</taxon>
        <taxon>Cricetidae</taxon>
        <taxon>Arvicolinae</taxon>
        <taxon>Myodes</taxon>
    </lineage>
</organism>
<evidence type="ECO:0000313" key="6">
    <source>
        <dbReference type="EMBL" id="KAK7811903.1"/>
    </source>
</evidence>
<evidence type="ECO:0000256" key="1">
    <source>
        <dbReference type="ARBA" id="ARBA00004240"/>
    </source>
</evidence>
<evidence type="ECO:0000256" key="2">
    <source>
        <dbReference type="ARBA" id="ARBA00022448"/>
    </source>
</evidence>
<dbReference type="Pfam" id="PF08314">
    <property type="entry name" value="Sec39"/>
    <property type="match status" value="1"/>
</dbReference>